<proteinExistence type="predicted"/>
<organism evidence="2 3">
    <name type="scientific">Actinoplanes sichuanensis</name>
    <dbReference type="NCBI Taxonomy" id="512349"/>
    <lineage>
        <taxon>Bacteria</taxon>
        <taxon>Bacillati</taxon>
        <taxon>Actinomycetota</taxon>
        <taxon>Actinomycetes</taxon>
        <taxon>Micromonosporales</taxon>
        <taxon>Micromonosporaceae</taxon>
        <taxon>Actinoplanes</taxon>
    </lineage>
</organism>
<feature type="signal peptide" evidence="1">
    <location>
        <begin position="1"/>
        <end position="27"/>
    </location>
</feature>
<reference evidence="3" key="1">
    <citation type="journal article" date="2019" name="Int. J. Syst. Evol. Microbiol.">
        <title>The Global Catalogue of Microorganisms (GCM) 10K type strain sequencing project: providing services to taxonomists for standard genome sequencing and annotation.</title>
        <authorList>
            <consortium name="The Broad Institute Genomics Platform"/>
            <consortium name="The Broad Institute Genome Sequencing Center for Infectious Disease"/>
            <person name="Wu L."/>
            <person name="Ma J."/>
        </authorList>
    </citation>
    <scope>NUCLEOTIDE SEQUENCE [LARGE SCALE GENOMIC DNA]</scope>
    <source>
        <strain evidence="3">CCM 7526</strain>
    </source>
</reference>
<dbReference type="EMBL" id="JBHTMK010000082">
    <property type="protein sequence ID" value="MFD1374400.1"/>
    <property type="molecule type" value="Genomic_DNA"/>
</dbReference>
<accession>A0ABW4AVX2</accession>
<comment type="caution">
    <text evidence="2">The sequence shown here is derived from an EMBL/GenBank/DDBJ whole genome shotgun (WGS) entry which is preliminary data.</text>
</comment>
<dbReference type="RefSeq" id="WP_317795782.1">
    <property type="nucleotide sequence ID" value="NZ_AP028461.1"/>
</dbReference>
<evidence type="ECO:0000313" key="3">
    <source>
        <dbReference type="Proteomes" id="UP001597183"/>
    </source>
</evidence>
<sequence>MKRLRMTFVCAAALALIVALFARCAGAEGHAAPVTATEAMYRDAVTTFLECMKDFGYQVSGPAVSPLDQRMLLRDVVVPSDGRPDEYNRRLAGCDRKAKLGTVEPAYLGSHQPSLHPRLRDDAVACLHRQGVTAHGAEVTYGDYVSQATVTQDFGQCLVGAMQAAFPELPPRVTVFY</sequence>
<gene>
    <name evidence="2" type="ORF">ACFQ5G_54500</name>
</gene>
<evidence type="ECO:0000256" key="1">
    <source>
        <dbReference type="SAM" id="SignalP"/>
    </source>
</evidence>
<keyword evidence="3" id="KW-1185">Reference proteome</keyword>
<keyword evidence="1" id="KW-0732">Signal</keyword>
<feature type="chain" id="PRO_5045733004" description="Secreted protein" evidence="1">
    <location>
        <begin position="28"/>
        <end position="177"/>
    </location>
</feature>
<evidence type="ECO:0008006" key="4">
    <source>
        <dbReference type="Google" id="ProtNLM"/>
    </source>
</evidence>
<dbReference type="Proteomes" id="UP001597183">
    <property type="component" value="Unassembled WGS sequence"/>
</dbReference>
<evidence type="ECO:0000313" key="2">
    <source>
        <dbReference type="EMBL" id="MFD1374400.1"/>
    </source>
</evidence>
<protein>
    <recommendedName>
        <fullName evidence="4">Secreted protein</fullName>
    </recommendedName>
</protein>
<name>A0ABW4AVX2_9ACTN</name>